<evidence type="ECO:0000313" key="1">
    <source>
        <dbReference type="EMBL" id="KAF9061325.1"/>
    </source>
</evidence>
<accession>A0A9P5PFR7</accession>
<feature type="non-terminal residue" evidence="1">
    <location>
        <position position="1"/>
    </location>
</feature>
<dbReference type="AlphaFoldDB" id="A0A9P5PFR7"/>
<organism evidence="1 2">
    <name type="scientific">Rhodocollybia butyracea</name>
    <dbReference type="NCBI Taxonomy" id="206335"/>
    <lineage>
        <taxon>Eukaryota</taxon>
        <taxon>Fungi</taxon>
        <taxon>Dikarya</taxon>
        <taxon>Basidiomycota</taxon>
        <taxon>Agaricomycotina</taxon>
        <taxon>Agaricomycetes</taxon>
        <taxon>Agaricomycetidae</taxon>
        <taxon>Agaricales</taxon>
        <taxon>Marasmiineae</taxon>
        <taxon>Omphalotaceae</taxon>
        <taxon>Rhodocollybia</taxon>
    </lineage>
</organism>
<dbReference type="Proteomes" id="UP000772434">
    <property type="component" value="Unassembled WGS sequence"/>
</dbReference>
<gene>
    <name evidence="1" type="ORF">BDP27DRAFT_1199007</name>
</gene>
<reference evidence="1" key="1">
    <citation type="submission" date="2020-11" db="EMBL/GenBank/DDBJ databases">
        <authorList>
            <consortium name="DOE Joint Genome Institute"/>
            <person name="Ahrendt S."/>
            <person name="Riley R."/>
            <person name="Andreopoulos W."/>
            <person name="Labutti K."/>
            <person name="Pangilinan J."/>
            <person name="Ruiz-Duenas F.J."/>
            <person name="Barrasa J.M."/>
            <person name="Sanchez-Garcia M."/>
            <person name="Camarero S."/>
            <person name="Miyauchi S."/>
            <person name="Serrano A."/>
            <person name="Linde D."/>
            <person name="Babiker R."/>
            <person name="Drula E."/>
            <person name="Ayuso-Fernandez I."/>
            <person name="Pacheco R."/>
            <person name="Padilla G."/>
            <person name="Ferreira P."/>
            <person name="Barriuso J."/>
            <person name="Kellner H."/>
            <person name="Castanera R."/>
            <person name="Alfaro M."/>
            <person name="Ramirez L."/>
            <person name="Pisabarro A.G."/>
            <person name="Kuo A."/>
            <person name="Tritt A."/>
            <person name="Lipzen A."/>
            <person name="He G."/>
            <person name="Yan M."/>
            <person name="Ng V."/>
            <person name="Cullen D."/>
            <person name="Martin F."/>
            <person name="Rosso M.-N."/>
            <person name="Henrissat B."/>
            <person name="Hibbett D."/>
            <person name="Martinez A.T."/>
            <person name="Grigoriev I.V."/>
        </authorList>
    </citation>
    <scope>NUCLEOTIDE SEQUENCE</scope>
    <source>
        <strain evidence="1">AH 40177</strain>
    </source>
</reference>
<name>A0A9P5PFR7_9AGAR</name>
<feature type="non-terminal residue" evidence="1">
    <location>
        <position position="180"/>
    </location>
</feature>
<proteinExistence type="predicted"/>
<dbReference type="EMBL" id="JADNRY010000206">
    <property type="protein sequence ID" value="KAF9061325.1"/>
    <property type="molecule type" value="Genomic_DNA"/>
</dbReference>
<dbReference type="OrthoDB" id="432234at2759"/>
<sequence length="180" mass="20980">KQVHTCEMRRCLKVDKHGQLVCKRRTPFEVSKEPYVLENGHWCPHRLYEFMNGWQPSFMTCIRCNNDAKVLLNGRETINITYYVTGYSHKNQQKNHNISAVVAKTLAYHVEQSDYVDSLQEQQRLLLFRIINAVNSEQELAAPMVVSFLMGWGDTYRSHSYTTVYWSSFISALIKANPDL</sequence>
<keyword evidence="2" id="KW-1185">Reference proteome</keyword>
<protein>
    <submittedName>
        <fullName evidence="1">Uncharacterized protein</fullName>
    </submittedName>
</protein>
<evidence type="ECO:0000313" key="2">
    <source>
        <dbReference type="Proteomes" id="UP000772434"/>
    </source>
</evidence>
<comment type="caution">
    <text evidence="1">The sequence shown here is derived from an EMBL/GenBank/DDBJ whole genome shotgun (WGS) entry which is preliminary data.</text>
</comment>